<dbReference type="Pfam" id="PF09262">
    <property type="entry name" value="PEX-1N"/>
    <property type="match status" value="1"/>
</dbReference>
<evidence type="ECO:0000313" key="15">
    <source>
        <dbReference type="EMBL" id="OAA61713.1"/>
    </source>
</evidence>
<evidence type="ECO:0000256" key="7">
    <source>
        <dbReference type="ARBA" id="ARBA00022840"/>
    </source>
</evidence>
<sequence length="1377" mass="144342">MPPPRKNGQATAAELSLVQLQKCFVNLPSSLVNLLLSVDTPIQNVVIELGYRASAPGPGPGPGPARPDGTTPAQQTQQRSIYVGWTGMPSRRRMAPLVGRDGLANARAGSAVRDQEVPVVEIDATFAHTLGLHDGQKVTATIHLDPPLAHTINIEPLTPEDWEMVELHATFLELNLMNQIRAVPNPATAHAHPLTLHLSPTSTANIKVLSLEPPLPADAPFAKVAPDAEVIVAPKTRPKPARSSRENRSVTSASEKKSAASTARGGRGGAARDERKPSLFLRAVDRALCDEWFDEDDPPLDGGGSGNSGLAVWVDRDLLSAPNGFKGLKWATVTLLRPGGPPPPSSTAAAADARKQPNGEASVVNGTGGGGGGGGIGAPPATEPASRIVVQLRAWDDPPNGQTAALSPALCAAWGCQGIVGGIAKLEPASQSLHQKHVRKIKIYPFDDGSTKLSTGLILGGDAQHGREDAVQRIKAYYGGQAPHSVFQGPLTDGLVLGVGGDGAGAGASASTIDRRPPGWSGGLVKLSIAPADSTGSSSDPATKWVLGSAAAHVAFELQAPIPKPSWLQEAESAAARQTPLAAQPVLVGIDSLLAEAQTHLSHASSVLLTGALGAGKTSVAQHVAETLRRRDFFHTTYFSCRKLVNEESRISTIKETLNRLFMAASWGARLGGRALVILDDLDRLCPAETELVVQSEEGRSRQISEGLCAVVRQYAGPDSGVVLLATAQGKDTLHNVVVGGHVVREIVDLKAPDKDTRRKIMETFARRNAVDAATLGNAHQNAVDGGSDSRHSSRPTTADGRAASDDGNNWMMDGASQASRRNGVVPGAGGFVLADSLDFLDVAGETDGFMPGDLSQLVARAKNEALVRAVAGSATDGDGDGDGDDLTRPVPLDRVDFDRARKGFTPTALRNVTLQHSTTTFAAIGGLRETRRVLLETLAYPTTYAPIFAQCPLRLRSGLLLYGYPGCGKTLLASAVAGECGLNFISVKGPEILNKYIGASEKSVRDLFARAQAAKPCVLFFDEFDAIAPKRGHDSTGVTDRVVNQLLTQMDGAEGLAGVYVLAATSRPDLIDPALLRPGRLDKSLLCGFPDAGDRLDIFQALAKKAQVADDVLAELGRGDDEGETKNDASSSAPHRRELARRTEGFSGADLQALVANAQLEAIHDVLHDRTAPGNGGGGRGPDDEGDTGGSRRTASGKKSYGALSSTATTAAPSFLFFRYGEADDDDNNDDGNDANGIGRGGATADKAAMARPRAGALAERAAIVAKLDKIKLARRRERAARRGDAGGGSPFALGTGAGAEAATAGTASGKPADPHRDVVIQWKHVFKALDGTRPSISADERRRLERIYWEFVVGRSGEMRDGQGSMEIGGRTSLM</sequence>
<protein>
    <recommendedName>
        <fullName evidence="11">Peroxisomal ATPase PEX1</fullName>
    </recommendedName>
    <alternativeName>
        <fullName evidence="10">Peroxin-1</fullName>
    </alternativeName>
</protein>
<feature type="region of interest" description="Disordered" evidence="13">
    <location>
        <begin position="339"/>
        <end position="382"/>
    </location>
</feature>
<dbReference type="SUPFAM" id="SSF54585">
    <property type="entry name" value="Cdc48 domain 2-like"/>
    <property type="match status" value="1"/>
</dbReference>
<evidence type="ECO:0000256" key="3">
    <source>
        <dbReference type="ARBA" id="ARBA00022448"/>
    </source>
</evidence>
<keyword evidence="9" id="KW-0472">Membrane</keyword>
<gene>
    <name evidence="15" type="ORF">SPI_04572</name>
</gene>
<dbReference type="STRING" id="1081102.A0A167UMC7"/>
<dbReference type="GO" id="GO:0016887">
    <property type="term" value="F:ATP hydrolysis activity"/>
    <property type="evidence" value="ECO:0007669"/>
    <property type="project" value="InterPro"/>
</dbReference>
<evidence type="ECO:0000259" key="14">
    <source>
        <dbReference type="SMART" id="SM00382"/>
    </source>
</evidence>
<feature type="region of interest" description="Disordered" evidence="13">
    <location>
        <begin position="1170"/>
        <end position="1206"/>
    </location>
</feature>
<dbReference type="SUPFAM" id="SSF50692">
    <property type="entry name" value="ADC-like"/>
    <property type="match status" value="1"/>
</dbReference>
<feature type="region of interest" description="Disordered" evidence="13">
    <location>
        <begin position="1117"/>
        <end position="1141"/>
    </location>
</feature>
<dbReference type="PANTHER" id="PTHR23077">
    <property type="entry name" value="AAA-FAMILY ATPASE"/>
    <property type="match status" value="1"/>
</dbReference>
<dbReference type="CDD" id="cd19526">
    <property type="entry name" value="RecA-like_PEX1_r2"/>
    <property type="match status" value="1"/>
</dbReference>
<evidence type="ECO:0000256" key="9">
    <source>
        <dbReference type="ARBA" id="ARBA00023136"/>
    </source>
</evidence>
<keyword evidence="7" id="KW-0067">ATP-binding</keyword>
<evidence type="ECO:0000256" key="8">
    <source>
        <dbReference type="ARBA" id="ARBA00022927"/>
    </source>
</evidence>
<dbReference type="InterPro" id="IPR003593">
    <property type="entry name" value="AAA+_ATPase"/>
</dbReference>
<dbReference type="FunFam" id="3.40.50.300:FF:000149">
    <property type="entry name" value="Nuclear valosin-containing protein-like"/>
    <property type="match status" value="1"/>
</dbReference>
<dbReference type="Gene3D" id="3.40.50.300">
    <property type="entry name" value="P-loop containing nucleotide triphosphate hydrolases"/>
    <property type="match status" value="2"/>
</dbReference>
<dbReference type="InterPro" id="IPR009010">
    <property type="entry name" value="Asp_de-COase-like_dom_sf"/>
</dbReference>
<feature type="region of interest" description="Disordered" evidence="13">
    <location>
        <begin position="232"/>
        <end position="274"/>
    </location>
</feature>
<dbReference type="InterPro" id="IPR027417">
    <property type="entry name" value="P-loop_NTPase"/>
</dbReference>
<dbReference type="Pfam" id="PF17862">
    <property type="entry name" value="AAA_lid_3"/>
    <property type="match status" value="1"/>
</dbReference>
<feature type="domain" description="AAA+ ATPase" evidence="14">
    <location>
        <begin position="956"/>
        <end position="1092"/>
    </location>
</feature>
<feature type="compositionally biased region" description="Basic and acidic residues" evidence="13">
    <location>
        <begin position="243"/>
        <end position="258"/>
    </location>
</feature>
<dbReference type="Proteomes" id="UP000076874">
    <property type="component" value="Unassembled WGS sequence"/>
</dbReference>
<dbReference type="GO" id="GO:0005778">
    <property type="term" value="C:peroxisomal membrane"/>
    <property type="evidence" value="ECO:0007669"/>
    <property type="project" value="TreeGrafter"/>
</dbReference>
<feature type="domain" description="AAA+ ATPase" evidence="14">
    <location>
        <begin position="603"/>
        <end position="754"/>
    </location>
</feature>
<keyword evidence="16" id="KW-1185">Reference proteome</keyword>
<dbReference type="OrthoDB" id="2187at2759"/>
<dbReference type="Gene3D" id="3.10.330.10">
    <property type="match status" value="1"/>
</dbReference>
<name>A0A167UMC7_9HYPO</name>
<comment type="similarity">
    <text evidence="2">Belongs to the AAA ATPase family.</text>
</comment>
<evidence type="ECO:0000256" key="5">
    <source>
        <dbReference type="ARBA" id="ARBA00022741"/>
    </source>
</evidence>
<dbReference type="Gene3D" id="1.10.8.60">
    <property type="match status" value="2"/>
</dbReference>
<reference evidence="15 16" key="1">
    <citation type="journal article" date="2016" name="Genome Biol. Evol.">
        <title>Divergent and convergent evolution of fungal pathogenicity.</title>
        <authorList>
            <person name="Shang Y."/>
            <person name="Xiao G."/>
            <person name="Zheng P."/>
            <person name="Cen K."/>
            <person name="Zhan S."/>
            <person name="Wang C."/>
        </authorList>
    </citation>
    <scope>NUCLEOTIDE SEQUENCE [LARGE SCALE GENOMIC DNA]</scope>
    <source>
        <strain evidence="15 16">RCEF 264</strain>
    </source>
</reference>
<comment type="caution">
    <text evidence="15">The sequence shown here is derived from an EMBL/GenBank/DDBJ whole genome shotgun (WGS) entry which is preliminary data.</text>
</comment>
<feature type="region of interest" description="Disordered" evidence="13">
    <location>
        <begin position="53"/>
        <end position="81"/>
    </location>
</feature>
<comment type="subcellular location">
    <subcellularLocation>
        <location evidence="1">Membrane</location>
    </subcellularLocation>
</comment>
<dbReference type="InterPro" id="IPR003960">
    <property type="entry name" value="ATPase_AAA_CS"/>
</dbReference>
<accession>A0A167UMC7</accession>
<dbReference type="InterPro" id="IPR041569">
    <property type="entry name" value="AAA_lid_3"/>
</dbReference>
<keyword evidence="4" id="KW-0962">Peroxisome biogenesis</keyword>
<keyword evidence="6" id="KW-0378">Hydrolase</keyword>
<dbReference type="EMBL" id="AZHD01000007">
    <property type="protein sequence ID" value="OAA61713.1"/>
    <property type="molecule type" value="Genomic_DNA"/>
</dbReference>
<evidence type="ECO:0000256" key="11">
    <source>
        <dbReference type="ARBA" id="ARBA00034532"/>
    </source>
</evidence>
<proteinExistence type="inferred from homology"/>
<dbReference type="GO" id="GO:0005829">
    <property type="term" value="C:cytosol"/>
    <property type="evidence" value="ECO:0007669"/>
    <property type="project" value="TreeGrafter"/>
</dbReference>
<dbReference type="GO" id="GO:0016558">
    <property type="term" value="P:protein import into peroxisome matrix"/>
    <property type="evidence" value="ECO:0007669"/>
    <property type="project" value="TreeGrafter"/>
</dbReference>
<feature type="region of interest" description="Disordered" evidence="13">
    <location>
        <begin position="776"/>
        <end position="810"/>
    </location>
</feature>
<dbReference type="PANTHER" id="PTHR23077:SF12">
    <property type="entry name" value="PEROXISOMAL ATPASE PEX1"/>
    <property type="match status" value="1"/>
</dbReference>
<feature type="compositionally biased region" description="Gly residues" evidence="13">
    <location>
        <begin position="366"/>
        <end position="377"/>
    </location>
</feature>
<dbReference type="InterPro" id="IPR050168">
    <property type="entry name" value="AAA_ATPase_domain"/>
</dbReference>
<evidence type="ECO:0000256" key="13">
    <source>
        <dbReference type="SAM" id="MobiDB-lite"/>
    </source>
</evidence>
<comment type="catalytic activity">
    <reaction evidence="12">
        <text>ATP + H2O = ADP + phosphate + H(+)</text>
        <dbReference type="Rhea" id="RHEA:13065"/>
        <dbReference type="ChEBI" id="CHEBI:15377"/>
        <dbReference type="ChEBI" id="CHEBI:15378"/>
        <dbReference type="ChEBI" id="CHEBI:30616"/>
        <dbReference type="ChEBI" id="CHEBI:43474"/>
        <dbReference type="ChEBI" id="CHEBI:456216"/>
    </reaction>
    <physiologicalReaction direction="left-to-right" evidence="12">
        <dbReference type="Rhea" id="RHEA:13066"/>
    </physiologicalReaction>
</comment>
<dbReference type="InterPro" id="IPR015342">
    <property type="entry name" value="PEX1-N_C-lobe"/>
</dbReference>
<dbReference type="GO" id="GO:0005524">
    <property type="term" value="F:ATP binding"/>
    <property type="evidence" value="ECO:0007669"/>
    <property type="project" value="UniProtKB-KW"/>
</dbReference>
<dbReference type="SUPFAM" id="SSF52540">
    <property type="entry name" value="P-loop containing nucleoside triphosphate hydrolases"/>
    <property type="match status" value="2"/>
</dbReference>
<dbReference type="SMART" id="SM00382">
    <property type="entry name" value="AAA"/>
    <property type="match status" value="2"/>
</dbReference>
<dbReference type="Pfam" id="PF00004">
    <property type="entry name" value="AAA"/>
    <property type="match status" value="2"/>
</dbReference>
<dbReference type="InterPro" id="IPR029067">
    <property type="entry name" value="CDC48_domain_2-like_sf"/>
</dbReference>
<dbReference type="CDD" id="cd00009">
    <property type="entry name" value="AAA"/>
    <property type="match status" value="1"/>
</dbReference>
<evidence type="ECO:0000256" key="1">
    <source>
        <dbReference type="ARBA" id="ARBA00004370"/>
    </source>
</evidence>
<dbReference type="InterPro" id="IPR003959">
    <property type="entry name" value="ATPase_AAA_core"/>
</dbReference>
<keyword evidence="3" id="KW-0813">Transport</keyword>
<organism evidence="15 16">
    <name type="scientific">Niveomyces insectorum RCEF 264</name>
    <dbReference type="NCBI Taxonomy" id="1081102"/>
    <lineage>
        <taxon>Eukaryota</taxon>
        <taxon>Fungi</taxon>
        <taxon>Dikarya</taxon>
        <taxon>Ascomycota</taxon>
        <taxon>Pezizomycotina</taxon>
        <taxon>Sordariomycetes</taxon>
        <taxon>Hypocreomycetidae</taxon>
        <taxon>Hypocreales</taxon>
        <taxon>Cordycipitaceae</taxon>
        <taxon>Niveomyces</taxon>
    </lineage>
</organism>
<evidence type="ECO:0000313" key="16">
    <source>
        <dbReference type="Proteomes" id="UP000076874"/>
    </source>
</evidence>
<evidence type="ECO:0000256" key="6">
    <source>
        <dbReference type="ARBA" id="ARBA00022801"/>
    </source>
</evidence>
<evidence type="ECO:0000256" key="2">
    <source>
        <dbReference type="ARBA" id="ARBA00006914"/>
    </source>
</evidence>
<dbReference type="FunFam" id="3.10.330.10:FF:000011">
    <property type="entry name" value="Peroxisome biogenesis protein peroxin 1"/>
    <property type="match status" value="1"/>
</dbReference>
<keyword evidence="8" id="KW-0653">Protein transport</keyword>
<keyword evidence="5" id="KW-0547">Nucleotide-binding</keyword>
<evidence type="ECO:0000256" key="10">
    <source>
        <dbReference type="ARBA" id="ARBA00032509"/>
    </source>
</evidence>
<feature type="region of interest" description="Disordered" evidence="13">
    <location>
        <begin position="1226"/>
        <end position="1249"/>
    </location>
</feature>
<dbReference type="PROSITE" id="PS00674">
    <property type="entry name" value="AAA"/>
    <property type="match status" value="1"/>
</dbReference>
<feature type="compositionally biased region" description="Basic and acidic residues" evidence="13">
    <location>
        <begin position="1118"/>
        <end position="1128"/>
    </location>
</feature>
<evidence type="ECO:0000256" key="4">
    <source>
        <dbReference type="ARBA" id="ARBA00022593"/>
    </source>
</evidence>
<evidence type="ECO:0000256" key="12">
    <source>
        <dbReference type="ARBA" id="ARBA00048778"/>
    </source>
</evidence>